<dbReference type="InterPro" id="IPR041700">
    <property type="entry name" value="OMP_b-brl_3"/>
</dbReference>
<dbReference type="SUPFAM" id="SSF56935">
    <property type="entry name" value="Porins"/>
    <property type="match status" value="1"/>
</dbReference>
<dbReference type="AlphaFoldDB" id="A0A3P1B9U5"/>
<dbReference type="GO" id="GO:0009279">
    <property type="term" value="C:cell outer membrane"/>
    <property type="evidence" value="ECO:0007669"/>
    <property type="project" value="UniProtKB-SubCell"/>
</dbReference>
<evidence type="ECO:0000256" key="1">
    <source>
        <dbReference type="ARBA" id="ARBA00004442"/>
    </source>
</evidence>
<dbReference type="Gene3D" id="2.170.130.10">
    <property type="entry name" value="TonB-dependent receptor, plug domain"/>
    <property type="match status" value="1"/>
</dbReference>
<dbReference type="Proteomes" id="UP000271925">
    <property type="component" value="Unassembled WGS sequence"/>
</dbReference>
<dbReference type="Pfam" id="PF14905">
    <property type="entry name" value="OMP_b-brl_3"/>
    <property type="match status" value="1"/>
</dbReference>
<organism evidence="5 6">
    <name type="scientific">Larkinella rosea</name>
    <dbReference type="NCBI Taxonomy" id="2025312"/>
    <lineage>
        <taxon>Bacteria</taxon>
        <taxon>Pseudomonadati</taxon>
        <taxon>Bacteroidota</taxon>
        <taxon>Cytophagia</taxon>
        <taxon>Cytophagales</taxon>
        <taxon>Spirosomataceae</taxon>
        <taxon>Larkinella</taxon>
    </lineage>
</organism>
<dbReference type="RefSeq" id="WP_124879586.1">
    <property type="nucleotide sequence ID" value="NZ_RQJO01000017.1"/>
</dbReference>
<dbReference type="InterPro" id="IPR036942">
    <property type="entry name" value="Beta-barrel_TonB_sf"/>
</dbReference>
<dbReference type="InterPro" id="IPR037066">
    <property type="entry name" value="Plug_dom_sf"/>
</dbReference>
<dbReference type="Pfam" id="PF13620">
    <property type="entry name" value="CarboxypepD_reg"/>
    <property type="match status" value="1"/>
</dbReference>
<keyword evidence="5" id="KW-0675">Receptor</keyword>
<reference evidence="5 6" key="1">
    <citation type="submission" date="2018-11" db="EMBL/GenBank/DDBJ databases">
        <authorList>
            <person name="Zhou Z."/>
            <person name="Wang G."/>
        </authorList>
    </citation>
    <scope>NUCLEOTIDE SEQUENCE [LARGE SCALE GENOMIC DNA]</scope>
    <source>
        <strain evidence="5 6">KCTC52004</strain>
    </source>
</reference>
<dbReference type="Gene3D" id="2.60.40.1120">
    <property type="entry name" value="Carboxypeptidase-like, regulatory domain"/>
    <property type="match status" value="1"/>
</dbReference>
<accession>A0A3P1B9U5</accession>
<comment type="caution">
    <text evidence="5">The sequence shown here is derived from an EMBL/GenBank/DDBJ whole genome shotgun (WGS) entry which is preliminary data.</text>
</comment>
<keyword evidence="2" id="KW-0472">Membrane</keyword>
<feature type="domain" description="Outer membrane protein beta-barrel" evidence="4">
    <location>
        <begin position="377"/>
        <end position="773"/>
    </location>
</feature>
<dbReference type="InterPro" id="IPR008969">
    <property type="entry name" value="CarboxyPept-like_regulatory"/>
</dbReference>
<dbReference type="SUPFAM" id="SSF49464">
    <property type="entry name" value="Carboxypeptidase regulatory domain-like"/>
    <property type="match status" value="1"/>
</dbReference>
<evidence type="ECO:0000256" key="3">
    <source>
        <dbReference type="ARBA" id="ARBA00023237"/>
    </source>
</evidence>
<evidence type="ECO:0000313" key="5">
    <source>
        <dbReference type="EMBL" id="RRA97721.1"/>
    </source>
</evidence>
<keyword evidence="3" id="KW-0998">Cell outer membrane</keyword>
<name>A0A3P1B9U5_9BACT</name>
<proteinExistence type="predicted"/>
<comment type="subcellular location">
    <subcellularLocation>
        <location evidence="1">Cell outer membrane</location>
    </subcellularLocation>
</comment>
<sequence length="792" mass="89411">MKYLVFILLISGGISFRLNSQTADRPGEVQGFLVDSISKKPVGFATVSLFRTNQLADGTLTDSLGQFTLKKLSTGSYRITLSAVGYRSLQTPTLVIDSFNPVLNLGTLVLSPDVRTLQTVTVRGKKPLIEQRADGIVFNVESLPPIAGSSAADMLRRVPLLNVDADGGLSIRGSSQIRVFIDGKPSDLYASSVADALKSIGGDNIVKVEVITQPSARYEAEGTDGVVNIITRKARNNATNGNLSGIIGNRTENGMADFQHKSEKWLLKADGFYQLYWNRNGAVLERETNDFRIVQKSETRQTGRYFFGGTNILYSLDSNNTLSVGYRLRSTPNRTKTITNNYFTGNEALSPGFQRNLDVPLGNDGSTFSVGYTGNSKDKKKEFSLLAMSFRFKGTNRYDLTQTGADQPDYRENFDSKTENRDFTLQADYAQAFNEHLKWENGAKLTRKNLRSDSRFGIYNLDNQAYANDPTRSNAFAYQNSVYALYSSFNLKIKKWQFIAGARYEKTTLNASFKNTALKLPAFDNLVPNLLISRTLTTKSMLKLGYTLKLVRPYFSYLNPTVNNSDSLTIQFGNPYLRPELTRRYQLSYSRNATQLFTDIALFYNHNRNSIEGIRTARPDGVFENTWQNIGRNRRLGLSATLSWKPSSKLSVGATFTTQYVWLESRALHIANRGLMREFVPTITYKLPRGFSVYFYGFFDAKNIRLQGTRTGWKYYSLTFSKQAKNERFTMSLRLDTILSPFTFITEETVSDSFYQTQTFRVQNQHMRLTFSYKLGKKEIKGPRVRQADTSD</sequence>
<keyword evidence="6" id="KW-1185">Reference proteome</keyword>
<dbReference type="Gene3D" id="2.40.170.20">
    <property type="entry name" value="TonB-dependent receptor, beta-barrel domain"/>
    <property type="match status" value="1"/>
</dbReference>
<evidence type="ECO:0000256" key="2">
    <source>
        <dbReference type="ARBA" id="ARBA00023136"/>
    </source>
</evidence>
<gene>
    <name evidence="5" type="ORF">EHT25_32265</name>
</gene>
<protein>
    <submittedName>
        <fullName evidence="5">TonB-dependent receptor</fullName>
    </submittedName>
</protein>
<evidence type="ECO:0000259" key="4">
    <source>
        <dbReference type="Pfam" id="PF14905"/>
    </source>
</evidence>
<dbReference type="OrthoDB" id="905812at2"/>
<evidence type="ECO:0000313" key="6">
    <source>
        <dbReference type="Proteomes" id="UP000271925"/>
    </source>
</evidence>
<dbReference type="EMBL" id="RQJO01000017">
    <property type="protein sequence ID" value="RRA97721.1"/>
    <property type="molecule type" value="Genomic_DNA"/>
</dbReference>